<dbReference type="AlphaFoldDB" id="A0A1B1BID3"/>
<evidence type="ECO:0000256" key="13">
    <source>
        <dbReference type="SAM" id="MobiDB-lite"/>
    </source>
</evidence>
<keyword evidence="9" id="KW-0560">Oxidoreductase</keyword>
<dbReference type="PROSITE" id="PS51384">
    <property type="entry name" value="FAD_FR"/>
    <property type="match status" value="1"/>
</dbReference>
<evidence type="ECO:0000256" key="11">
    <source>
        <dbReference type="ARBA" id="ARBA00023014"/>
    </source>
</evidence>
<keyword evidence="4 14" id="KW-0812">Transmembrane</keyword>
<dbReference type="InterPro" id="IPR017927">
    <property type="entry name" value="FAD-bd_FR_type"/>
</dbReference>
<dbReference type="InterPro" id="IPR050415">
    <property type="entry name" value="MRET"/>
</dbReference>
<keyword evidence="17" id="KW-1185">Reference proteome</keyword>
<dbReference type="Gene3D" id="2.40.30.10">
    <property type="entry name" value="Translation factors"/>
    <property type="match status" value="1"/>
</dbReference>
<dbReference type="SUPFAM" id="SSF52343">
    <property type="entry name" value="Ferredoxin reductase-like, C-terminal NADP-linked domain"/>
    <property type="match status" value="1"/>
</dbReference>
<evidence type="ECO:0000256" key="3">
    <source>
        <dbReference type="ARBA" id="ARBA00022630"/>
    </source>
</evidence>
<dbReference type="GO" id="GO:0050660">
    <property type="term" value="F:flavin adenine dinucleotide binding"/>
    <property type="evidence" value="ECO:0007669"/>
    <property type="project" value="TreeGrafter"/>
</dbReference>
<dbReference type="GO" id="GO:0016491">
    <property type="term" value="F:oxidoreductase activity"/>
    <property type="evidence" value="ECO:0007669"/>
    <property type="project" value="UniProtKB-KW"/>
</dbReference>
<dbReference type="PATRIC" id="fig|670052.7.peg.1485"/>
<keyword evidence="8 14" id="KW-1133">Transmembrane helix</keyword>
<protein>
    <submittedName>
        <fullName evidence="16">Oxidoreductase</fullName>
    </submittedName>
</protein>
<evidence type="ECO:0000256" key="9">
    <source>
        <dbReference type="ARBA" id="ARBA00023002"/>
    </source>
</evidence>
<feature type="compositionally biased region" description="Low complexity" evidence="13">
    <location>
        <begin position="32"/>
        <end position="48"/>
    </location>
</feature>
<keyword evidence="6" id="KW-0479">Metal-binding</keyword>
<comment type="subcellular location">
    <subcellularLocation>
        <location evidence="2">Membrane</location>
        <topology evidence="2">Multi-pass membrane protein</topology>
    </subcellularLocation>
</comment>
<accession>A0A1B1BID3</accession>
<reference evidence="16 17" key="1">
    <citation type="submission" date="2016-06" db="EMBL/GenBank/DDBJ databases">
        <title>Genome sequencing of Cryobacterium arcticum PAMC 27867.</title>
        <authorList>
            <person name="Lee J."/>
            <person name="Kim O.-S."/>
        </authorList>
    </citation>
    <scope>NUCLEOTIDE SEQUENCE [LARGE SCALE GENOMIC DNA]</scope>
    <source>
        <strain evidence="16 17">PAMC 27867</strain>
    </source>
</reference>
<dbReference type="PANTHER" id="PTHR47354:SF8">
    <property type="entry name" value="1,2-PHENYLACETYL-COA EPOXIDASE, SUBUNIT E"/>
    <property type="match status" value="1"/>
</dbReference>
<organism evidence="16 17">
    <name type="scientific">Cryobacterium arcticum</name>
    <dbReference type="NCBI Taxonomy" id="670052"/>
    <lineage>
        <taxon>Bacteria</taxon>
        <taxon>Bacillati</taxon>
        <taxon>Actinomycetota</taxon>
        <taxon>Actinomycetes</taxon>
        <taxon>Micrococcales</taxon>
        <taxon>Microbacteriaceae</taxon>
        <taxon>Cryobacterium</taxon>
    </lineage>
</organism>
<gene>
    <name evidence="16" type="ORF">PA27867_1430</name>
</gene>
<evidence type="ECO:0000256" key="1">
    <source>
        <dbReference type="ARBA" id="ARBA00001974"/>
    </source>
</evidence>
<evidence type="ECO:0000256" key="6">
    <source>
        <dbReference type="ARBA" id="ARBA00022723"/>
    </source>
</evidence>
<feature type="transmembrane region" description="Helical" evidence="14">
    <location>
        <begin position="182"/>
        <end position="202"/>
    </location>
</feature>
<evidence type="ECO:0000313" key="17">
    <source>
        <dbReference type="Proteomes" id="UP000092582"/>
    </source>
</evidence>
<feature type="transmembrane region" description="Helical" evidence="14">
    <location>
        <begin position="62"/>
        <end position="84"/>
    </location>
</feature>
<dbReference type="STRING" id="670052.PA27867_1430"/>
<dbReference type="EMBL" id="CP016282">
    <property type="protein sequence ID" value="ANP72387.1"/>
    <property type="molecule type" value="Genomic_DNA"/>
</dbReference>
<evidence type="ECO:0000256" key="2">
    <source>
        <dbReference type="ARBA" id="ARBA00004141"/>
    </source>
</evidence>
<dbReference type="KEGG" id="cart:PA27867_1430"/>
<evidence type="ECO:0000313" key="16">
    <source>
        <dbReference type="EMBL" id="ANP72387.1"/>
    </source>
</evidence>
<proteinExistence type="predicted"/>
<feature type="transmembrane region" description="Helical" evidence="14">
    <location>
        <begin position="244"/>
        <end position="264"/>
    </location>
</feature>
<dbReference type="PANTHER" id="PTHR47354">
    <property type="entry name" value="NADH OXIDOREDUCTASE HCR"/>
    <property type="match status" value="1"/>
</dbReference>
<dbReference type="Pfam" id="PF01794">
    <property type="entry name" value="Ferric_reduct"/>
    <property type="match status" value="1"/>
</dbReference>
<keyword evidence="3" id="KW-0285">Flavoprotein</keyword>
<evidence type="ECO:0000256" key="10">
    <source>
        <dbReference type="ARBA" id="ARBA00023004"/>
    </source>
</evidence>
<dbReference type="InterPro" id="IPR013130">
    <property type="entry name" value="Fe3_Rdtase_TM_dom"/>
</dbReference>
<evidence type="ECO:0000256" key="8">
    <source>
        <dbReference type="ARBA" id="ARBA00022989"/>
    </source>
</evidence>
<feature type="domain" description="FAD-binding FR-type" evidence="15">
    <location>
        <begin position="269"/>
        <end position="369"/>
    </location>
</feature>
<dbReference type="GO" id="GO:0051537">
    <property type="term" value="F:2 iron, 2 sulfur cluster binding"/>
    <property type="evidence" value="ECO:0007669"/>
    <property type="project" value="UniProtKB-KW"/>
</dbReference>
<keyword evidence="5" id="KW-0001">2Fe-2S</keyword>
<feature type="transmembrane region" description="Helical" evidence="14">
    <location>
        <begin position="214"/>
        <end position="232"/>
    </location>
</feature>
<evidence type="ECO:0000256" key="4">
    <source>
        <dbReference type="ARBA" id="ARBA00022692"/>
    </source>
</evidence>
<sequence length="502" mass="53695" precursor="true">MPEIATSVLPTETRRAMTVHQSSADTGAPTTRVPDGARGAGRGAPAPVARARRIRTRRRLRAADILVTALVTSVALAVALYLAYGGLNDVTDVASAVTALGIVTGLVGTDLILIMLVLAARIPLIDRTVGQDVAMALHRRLGKPALYLILAHGALLTLGYALSSGVDVVAETVTLFTTPDMAFAYLGVGLLVAVVISSLVAVRRRFPYEVWHAIHLLSYAAVLVALPHQLSAGGVLADGTVQRVYWLALYVLAFGAIGWYRFVLPVIRSYRHGITVSGIETIAPGVVSIHLTGRDLDRLQTAGGQYAIWRFWTAGTWWHAHPISFSAVPTRTSARITVRDLGRGSRELGRVPVGTRVSIEGPYGLFTDAARTSPHLAVVAAGIGITPIRSLLEHSPLSRGEATVLLRGTDESQSYLWNEVGALSRTAGSAIYSMIGPRPRGVDTWMSAEAISAGVTISSVFPRLTDSDLYVCGPQAWTDLVVRDAKAAGLADRQIHVERFDW</sequence>
<feature type="compositionally biased region" description="Polar residues" evidence="13">
    <location>
        <begin position="19"/>
        <end position="29"/>
    </location>
</feature>
<dbReference type="GO" id="GO:0016020">
    <property type="term" value="C:membrane"/>
    <property type="evidence" value="ECO:0007669"/>
    <property type="project" value="UniProtKB-SubCell"/>
</dbReference>
<evidence type="ECO:0000256" key="14">
    <source>
        <dbReference type="SAM" id="Phobius"/>
    </source>
</evidence>
<keyword evidence="11" id="KW-0411">Iron-sulfur</keyword>
<evidence type="ECO:0000256" key="5">
    <source>
        <dbReference type="ARBA" id="ARBA00022714"/>
    </source>
</evidence>
<dbReference type="Proteomes" id="UP000092582">
    <property type="component" value="Chromosome 1"/>
</dbReference>
<dbReference type="InterPro" id="IPR039261">
    <property type="entry name" value="FNR_nucleotide-bd"/>
</dbReference>
<dbReference type="SUPFAM" id="SSF63380">
    <property type="entry name" value="Riboflavin synthase domain-like"/>
    <property type="match status" value="1"/>
</dbReference>
<dbReference type="InterPro" id="IPR017938">
    <property type="entry name" value="Riboflavin_synthase-like_b-brl"/>
</dbReference>
<evidence type="ECO:0000259" key="15">
    <source>
        <dbReference type="PROSITE" id="PS51384"/>
    </source>
</evidence>
<comment type="cofactor">
    <cofactor evidence="1">
        <name>FAD</name>
        <dbReference type="ChEBI" id="CHEBI:57692"/>
    </cofactor>
</comment>
<feature type="transmembrane region" description="Helical" evidence="14">
    <location>
        <begin position="96"/>
        <end position="124"/>
    </location>
</feature>
<dbReference type="Gene3D" id="3.40.50.80">
    <property type="entry name" value="Nucleotide-binding domain of ferredoxin-NADP reductase (FNR) module"/>
    <property type="match status" value="1"/>
</dbReference>
<dbReference type="GO" id="GO:0046872">
    <property type="term" value="F:metal ion binding"/>
    <property type="evidence" value="ECO:0007669"/>
    <property type="project" value="UniProtKB-KW"/>
</dbReference>
<feature type="transmembrane region" description="Helical" evidence="14">
    <location>
        <begin position="145"/>
        <end position="162"/>
    </location>
</feature>
<keyword evidence="12 14" id="KW-0472">Membrane</keyword>
<evidence type="ECO:0000256" key="12">
    <source>
        <dbReference type="ARBA" id="ARBA00023136"/>
    </source>
</evidence>
<keyword evidence="10" id="KW-0408">Iron</keyword>
<evidence type="ECO:0000256" key="7">
    <source>
        <dbReference type="ARBA" id="ARBA00022827"/>
    </source>
</evidence>
<keyword evidence="7" id="KW-0274">FAD</keyword>
<feature type="region of interest" description="Disordered" evidence="13">
    <location>
        <begin position="1"/>
        <end position="48"/>
    </location>
</feature>
<name>A0A1B1BID3_9MICO</name>